<keyword evidence="10" id="KW-1185">Reference proteome</keyword>
<dbReference type="Pfam" id="PF20684">
    <property type="entry name" value="Fung_rhodopsin"/>
    <property type="match status" value="1"/>
</dbReference>
<evidence type="ECO:0000256" key="5">
    <source>
        <dbReference type="ARBA" id="ARBA00038359"/>
    </source>
</evidence>
<feature type="compositionally biased region" description="Polar residues" evidence="6">
    <location>
        <begin position="322"/>
        <end position="333"/>
    </location>
</feature>
<comment type="subcellular location">
    <subcellularLocation>
        <location evidence="1">Membrane</location>
        <topology evidence="1">Multi-pass membrane protein</topology>
    </subcellularLocation>
</comment>
<dbReference type="PANTHER" id="PTHR33048">
    <property type="entry name" value="PTH11-LIKE INTEGRAL MEMBRANE PROTEIN (AFU_ORTHOLOGUE AFUA_5G11245)"/>
    <property type="match status" value="1"/>
</dbReference>
<feature type="transmembrane region" description="Helical" evidence="7">
    <location>
        <begin position="45"/>
        <end position="68"/>
    </location>
</feature>
<feature type="transmembrane region" description="Helical" evidence="7">
    <location>
        <begin position="158"/>
        <end position="180"/>
    </location>
</feature>
<evidence type="ECO:0000313" key="10">
    <source>
        <dbReference type="Proteomes" id="UP000481861"/>
    </source>
</evidence>
<evidence type="ECO:0000256" key="2">
    <source>
        <dbReference type="ARBA" id="ARBA00022692"/>
    </source>
</evidence>
<keyword evidence="2 7" id="KW-0812">Transmembrane</keyword>
<evidence type="ECO:0000256" key="7">
    <source>
        <dbReference type="SAM" id="Phobius"/>
    </source>
</evidence>
<name>A0A7C8IJ20_9PLEO</name>
<feature type="domain" description="Rhodopsin" evidence="8">
    <location>
        <begin position="64"/>
        <end position="304"/>
    </location>
</feature>
<dbReference type="GO" id="GO:0016020">
    <property type="term" value="C:membrane"/>
    <property type="evidence" value="ECO:0007669"/>
    <property type="project" value="UniProtKB-SubCell"/>
</dbReference>
<evidence type="ECO:0000313" key="9">
    <source>
        <dbReference type="EMBL" id="KAF2877772.1"/>
    </source>
</evidence>
<evidence type="ECO:0000259" key="8">
    <source>
        <dbReference type="Pfam" id="PF20684"/>
    </source>
</evidence>
<dbReference type="Proteomes" id="UP000481861">
    <property type="component" value="Unassembled WGS sequence"/>
</dbReference>
<protein>
    <recommendedName>
        <fullName evidence="8">Rhodopsin domain-containing protein</fullName>
    </recommendedName>
</protein>
<keyword evidence="4 7" id="KW-0472">Membrane</keyword>
<feature type="transmembrane region" description="Helical" evidence="7">
    <location>
        <begin position="280"/>
        <end position="300"/>
    </location>
</feature>
<feature type="transmembrane region" description="Helical" evidence="7">
    <location>
        <begin position="209"/>
        <end position="231"/>
    </location>
</feature>
<accession>A0A7C8IJ20</accession>
<evidence type="ECO:0000256" key="1">
    <source>
        <dbReference type="ARBA" id="ARBA00004141"/>
    </source>
</evidence>
<comment type="similarity">
    <text evidence="5">Belongs to the SAT4 family.</text>
</comment>
<dbReference type="OrthoDB" id="4682787at2759"/>
<feature type="transmembrane region" description="Helical" evidence="7">
    <location>
        <begin position="243"/>
        <end position="265"/>
    </location>
</feature>
<dbReference type="PANTHER" id="PTHR33048:SF47">
    <property type="entry name" value="INTEGRAL MEMBRANE PROTEIN-RELATED"/>
    <property type="match status" value="1"/>
</dbReference>
<dbReference type="InterPro" id="IPR049326">
    <property type="entry name" value="Rhodopsin_dom_fungi"/>
</dbReference>
<keyword evidence="3 7" id="KW-1133">Transmembrane helix</keyword>
<dbReference type="InterPro" id="IPR052337">
    <property type="entry name" value="SAT4-like"/>
</dbReference>
<evidence type="ECO:0000256" key="3">
    <source>
        <dbReference type="ARBA" id="ARBA00022989"/>
    </source>
</evidence>
<feature type="region of interest" description="Disordered" evidence="6">
    <location>
        <begin position="321"/>
        <end position="349"/>
    </location>
</feature>
<evidence type="ECO:0000256" key="4">
    <source>
        <dbReference type="ARBA" id="ARBA00023136"/>
    </source>
</evidence>
<comment type="caution">
    <text evidence="9">The sequence shown here is derived from an EMBL/GenBank/DDBJ whole genome shotgun (WGS) entry which is preliminary data.</text>
</comment>
<dbReference type="AlphaFoldDB" id="A0A7C8IJ20"/>
<gene>
    <name evidence="9" type="ORF">BDV95DRAFT_588804</name>
</gene>
<organism evidence="9 10">
    <name type="scientific">Massariosphaeria phaeospora</name>
    <dbReference type="NCBI Taxonomy" id="100035"/>
    <lineage>
        <taxon>Eukaryota</taxon>
        <taxon>Fungi</taxon>
        <taxon>Dikarya</taxon>
        <taxon>Ascomycota</taxon>
        <taxon>Pezizomycotina</taxon>
        <taxon>Dothideomycetes</taxon>
        <taxon>Pleosporomycetidae</taxon>
        <taxon>Pleosporales</taxon>
        <taxon>Pleosporales incertae sedis</taxon>
        <taxon>Massariosphaeria</taxon>
    </lineage>
</organism>
<proteinExistence type="inferred from homology"/>
<sequence length="379" mass="41912">MDPALIATMSPEEQAAFMTALLEGPALEAPPGVMYDFENPGGNHALGYGIVILGGVLATISVLLRLHSRLLIKRVNIEDALLIAALGLYAGHEYCVYSLALFPGMQVHQWNVQLKNMIPILYNIHIGSVFYGLIIMLLKAAILLDWIRIFVPHGQRNAMFWISHAMIWSNVLFYGVGTLVELFQCTPREKIWNPLVEGSCPINMKSHNIASGVINLVSDLIIIGLPQQMIWKMQISRPTKIGISLLFAIGVFACASAAVRLYYIYRLLNSPDQLFTVSEAGLWAIGEMTAGFMIMGIPSLPKVVKSLPYSESVLSLLRSLTRPGSSGQQTNSRRGLPSWYKPAPKKRPNQFEVSELNEHDLLSLKETNSHRPSGSTTEV</sequence>
<reference evidence="9 10" key="1">
    <citation type="submission" date="2020-01" db="EMBL/GenBank/DDBJ databases">
        <authorList>
            <consortium name="DOE Joint Genome Institute"/>
            <person name="Haridas S."/>
            <person name="Albert R."/>
            <person name="Binder M."/>
            <person name="Bloem J."/>
            <person name="Labutti K."/>
            <person name="Salamov A."/>
            <person name="Andreopoulos B."/>
            <person name="Baker S.E."/>
            <person name="Barry K."/>
            <person name="Bills G."/>
            <person name="Bluhm B.H."/>
            <person name="Cannon C."/>
            <person name="Castanera R."/>
            <person name="Culley D.E."/>
            <person name="Daum C."/>
            <person name="Ezra D."/>
            <person name="Gonzalez J.B."/>
            <person name="Henrissat B."/>
            <person name="Kuo A."/>
            <person name="Liang C."/>
            <person name="Lipzen A."/>
            <person name="Lutzoni F."/>
            <person name="Magnuson J."/>
            <person name="Mondo S."/>
            <person name="Nolan M."/>
            <person name="Ohm R."/>
            <person name="Pangilinan J."/>
            <person name="Park H.-J.H."/>
            <person name="Ramirez L."/>
            <person name="Alfaro M."/>
            <person name="Sun H."/>
            <person name="Tritt A."/>
            <person name="Yoshinaga Y."/>
            <person name="Zwiers L.-H.L."/>
            <person name="Turgeon B.G."/>
            <person name="Goodwin S.B."/>
            <person name="Spatafora J.W."/>
            <person name="Crous P.W."/>
            <person name="Grigoriev I.V."/>
        </authorList>
    </citation>
    <scope>NUCLEOTIDE SEQUENCE [LARGE SCALE GENOMIC DNA]</scope>
    <source>
        <strain evidence="9 10">CBS 611.86</strain>
    </source>
</reference>
<dbReference type="EMBL" id="JAADJZ010000001">
    <property type="protein sequence ID" value="KAF2877772.1"/>
    <property type="molecule type" value="Genomic_DNA"/>
</dbReference>
<feature type="transmembrane region" description="Helical" evidence="7">
    <location>
        <begin position="120"/>
        <end position="146"/>
    </location>
</feature>
<evidence type="ECO:0000256" key="6">
    <source>
        <dbReference type="SAM" id="MobiDB-lite"/>
    </source>
</evidence>